<dbReference type="RefSeq" id="WP_321565072.1">
    <property type="nucleotide sequence ID" value="NZ_CP139558.1"/>
</dbReference>
<protein>
    <recommendedName>
        <fullName evidence="4">Lipoprotein</fullName>
    </recommendedName>
</protein>
<evidence type="ECO:0000256" key="1">
    <source>
        <dbReference type="SAM" id="SignalP"/>
    </source>
</evidence>
<gene>
    <name evidence="2" type="ORF">SNE25_10605</name>
</gene>
<feature type="chain" id="PRO_5045898797" description="Lipoprotein" evidence="1">
    <location>
        <begin position="19"/>
        <end position="133"/>
    </location>
</feature>
<evidence type="ECO:0008006" key="4">
    <source>
        <dbReference type="Google" id="ProtNLM"/>
    </source>
</evidence>
<proteinExistence type="predicted"/>
<keyword evidence="3" id="KW-1185">Reference proteome</keyword>
<evidence type="ECO:0000313" key="3">
    <source>
        <dbReference type="Proteomes" id="UP001324380"/>
    </source>
</evidence>
<reference evidence="2 3" key="1">
    <citation type="submission" date="2023-11" db="EMBL/GenBank/DDBJ databases">
        <title>Analysis of the Genomes of Mucilaginibacter gossypii cycad 4 and M. sabulilitoris SNA2: microbes with the potential for plant growth promotion.</title>
        <authorList>
            <person name="Hirsch A.M."/>
            <person name="Humm E."/>
            <person name="Rubbi M."/>
            <person name="Del Vecchio G."/>
            <person name="Ha S.M."/>
            <person name="Pellegrini M."/>
            <person name="Gunsalus R.P."/>
        </authorList>
    </citation>
    <scope>NUCLEOTIDE SEQUENCE [LARGE SCALE GENOMIC DNA]</scope>
    <source>
        <strain evidence="2 3">SNA2</strain>
    </source>
</reference>
<keyword evidence="1" id="KW-0732">Signal</keyword>
<organism evidence="2 3">
    <name type="scientific">Mucilaginibacter sabulilitoris</name>
    <dbReference type="NCBI Taxonomy" id="1173583"/>
    <lineage>
        <taxon>Bacteria</taxon>
        <taxon>Pseudomonadati</taxon>
        <taxon>Bacteroidota</taxon>
        <taxon>Sphingobacteriia</taxon>
        <taxon>Sphingobacteriales</taxon>
        <taxon>Sphingobacteriaceae</taxon>
        <taxon>Mucilaginibacter</taxon>
    </lineage>
</organism>
<dbReference type="EMBL" id="CP139558">
    <property type="protein sequence ID" value="WPU95968.1"/>
    <property type="molecule type" value="Genomic_DNA"/>
</dbReference>
<sequence length="133" mass="14912">MKKLATVLILILCSALFACKGNKSQADVVKSVSLKFTELGRQTIISIDCDKFDYYFPESKVRTLTKNTAIDSLMQILNTMKRAEDGYKPDVRGKIFITHASNATDTLCVGVKVLNYKGVTYETPQDLLRLIQQ</sequence>
<name>A0ABZ0TS70_9SPHI</name>
<evidence type="ECO:0000313" key="2">
    <source>
        <dbReference type="EMBL" id="WPU95968.1"/>
    </source>
</evidence>
<feature type="signal peptide" evidence="1">
    <location>
        <begin position="1"/>
        <end position="18"/>
    </location>
</feature>
<accession>A0ABZ0TS70</accession>
<dbReference type="Proteomes" id="UP001324380">
    <property type="component" value="Chromosome"/>
</dbReference>
<dbReference type="PROSITE" id="PS51257">
    <property type="entry name" value="PROKAR_LIPOPROTEIN"/>
    <property type="match status" value="1"/>
</dbReference>